<dbReference type="InterPro" id="IPR017900">
    <property type="entry name" value="4Fe4S_Fe_S_CS"/>
</dbReference>
<dbReference type="Gene3D" id="3.40.50.620">
    <property type="entry name" value="HUPs"/>
    <property type="match status" value="1"/>
</dbReference>
<evidence type="ECO:0000313" key="6">
    <source>
        <dbReference type="Proteomes" id="UP000267159"/>
    </source>
</evidence>
<keyword evidence="1" id="KW-0479">Metal-binding</keyword>
<dbReference type="PROSITE" id="PS00198">
    <property type="entry name" value="4FE4S_FER_1"/>
    <property type="match status" value="1"/>
</dbReference>
<dbReference type="PANTHER" id="PTHR43196:SF2">
    <property type="entry name" value="PHOSPHOADENOSINE PHOSPHOSULFATE REDUCTASE"/>
    <property type="match status" value="1"/>
</dbReference>
<keyword evidence="3" id="KW-0411">Iron-sulfur</keyword>
<dbReference type="EMBL" id="RAZM01000029">
    <property type="protein sequence ID" value="RLT80018.1"/>
    <property type="molecule type" value="Genomic_DNA"/>
</dbReference>
<organism evidence="5 6">
    <name type="scientific">Bacteroides acidifaciens</name>
    <dbReference type="NCBI Taxonomy" id="85831"/>
    <lineage>
        <taxon>Bacteria</taxon>
        <taxon>Pseudomonadati</taxon>
        <taxon>Bacteroidota</taxon>
        <taxon>Bacteroidia</taxon>
        <taxon>Bacteroidales</taxon>
        <taxon>Bacteroidaceae</taxon>
        <taxon>Bacteroides</taxon>
    </lineage>
</organism>
<evidence type="ECO:0000259" key="4">
    <source>
        <dbReference type="PROSITE" id="PS51379"/>
    </source>
</evidence>
<evidence type="ECO:0000256" key="3">
    <source>
        <dbReference type="ARBA" id="ARBA00023014"/>
    </source>
</evidence>
<dbReference type="SUPFAM" id="SSF52402">
    <property type="entry name" value="Adenine nucleotide alpha hydrolases-like"/>
    <property type="match status" value="1"/>
</dbReference>
<dbReference type="InterPro" id="IPR050128">
    <property type="entry name" value="Sulfate_adenylyltrnsfr_sub2"/>
</dbReference>
<dbReference type="GO" id="GO:0051536">
    <property type="term" value="F:iron-sulfur cluster binding"/>
    <property type="evidence" value="ECO:0007669"/>
    <property type="project" value="UniProtKB-KW"/>
</dbReference>
<proteinExistence type="predicted"/>
<accession>A0A3L7Z3I0</accession>
<dbReference type="PANTHER" id="PTHR43196">
    <property type="entry name" value="SULFATE ADENYLYLTRANSFERASE SUBUNIT 2"/>
    <property type="match status" value="1"/>
</dbReference>
<reference evidence="5 6" key="1">
    <citation type="submission" date="2018-09" db="EMBL/GenBank/DDBJ databases">
        <title>Murine metabolic-syndrome-specific gut microbial biobank.</title>
        <authorList>
            <person name="Liu C."/>
        </authorList>
    </citation>
    <scope>NUCLEOTIDE SEQUENCE [LARGE SCALE GENOMIC DNA]</scope>
    <source>
        <strain evidence="5 6">0.1X-D8-26</strain>
    </source>
</reference>
<dbReference type="InterPro" id="IPR014729">
    <property type="entry name" value="Rossmann-like_a/b/a_fold"/>
</dbReference>
<feature type="domain" description="4Fe-4S ferredoxin-type" evidence="4">
    <location>
        <begin position="462"/>
        <end position="492"/>
    </location>
</feature>
<dbReference type="SUPFAM" id="SSF54862">
    <property type="entry name" value="4Fe-4S ferredoxins"/>
    <property type="match status" value="1"/>
</dbReference>
<evidence type="ECO:0000256" key="1">
    <source>
        <dbReference type="ARBA" id="ARBA00022723"/>
    </source>
</evidence>
<dbReference type="Pfam" id="PF01507">
    <property type="entry name" value="PAPS_reduct"/>
    <property type="match status" value="1"/>
</dbReference>
<dbReference type="Proteomes" id="UP000267159">
    <property type="component" value="Unassembled WGS sequence"/>
</dbReference>
<dbReference type="InterPro" id="IPR002500">
    <property type="entry name" value="PAPS_reduct_dom"/>
</dbReference>
<dbReference type="RefSeq" id="WP_121766190.1">
    <property type="nucleotide sequence ID" value="NZ_RAZM01000029.1"/>
</dbReference>
<sequence length="783" mass="90318">MYSYTYDKETGGILLNSSSLQLSNEPRPVYYQELDILGFDRYWLYKKDDSAPYMWAENNNYYYKGRLVAQTKGGSPLIAPEIILKDAPEANGVYLSQVNISLMVEKNRDIMEKLSQETIKKIYNIYHEYQNKVDLFYVAFSGGKDSVLVLDLVKRALPHNAFKVLFGDTQMEFSDTYNIVNAVEHDCLEDGIEFIRSMSTMSPKETWRKFGPPAQKIRWCCSVHKTTPQILKLRQLLEKADFRGMAFTGIRAQESASRAEYDDISLGEKVRGQFSCHPILEWNSAELFLYTYAHELHFNEAYKKGNSRAGCLVCPLAGYKNMWFKEQSYSHAQDENFTTMLYNNIIKETSSKSFSSRDEEEEYVNIAGWKARRSGRELNFSKDQMFDVENNGILKVTIISPKTDWHEWMKTVGKYSLVDDTHFNIEWDGIIYPVTITQHEETLEFDLRVGNTKSEIQLKKSFKIALRKSAYCIGCQVCEANCPHGFIRMRNGSVSIDDRCYKCKKCHNIDYGCLLANSIKLPKKINKMGSINRYANLGVEYDWVKQYFKHQDNFWTSHELGTNKVKSLRAFLNDATLMEKNKFSRFACIVDSLGIENSIAWALILCNLAYSSEFNWWINHIEFDTVYTTDKIKELLLDENDTAKTHISSAFKNILISNPILGKEVGLGYCDFIVKNDKRYLNSVQRIAWSEPDAKVILYSLYKFAEACGEYYQFTLTRLMDTTIESDGVSPVQIFGLDRETMVGLLKGLATNYPEFISVTFTLDLDNINLRQDKTAADILDLF</sequence>
<dbReference type="Gene3D" id="3.30.70.20">
    <property type="match status" value="1"/>
</dbReference>
<keyword evidence="2" id="KW-0408">Iron</keyword>
<comment type="caution">
    <text evidence="5">The sequence shown here is derived from an EMBL/GenBank/DDBJ whole genome shotgun (WGS) entry which is preliminary data.</text>
</comment>
<gene>
    <name evidence="5" type="ORF">D7Y07_10610</name>
</gene>
<dbReference type="PROSITE" id="PS51379">
    <property type="entry name" value="4FE4S_FER_2"/>
    <property type="match status" value="1"/>
</dbReference>
<dbReference type="GO" id="GO:0003824">
    <property type="term" value="F:catalytic activity"/>
    <property type="evidence" value="ECO:0007669"/>
    <property type="project" value="InterPro"/>
</dbReference>
<evidence type="ECO:0000256" key="2">
    <source>
        <dbReference type="ARBA" id="ARBA00023004"/>
    </source>
</evidence>
<evidence type="ECO:0000313" key="5">
    <source>
        <dbReference type="EMBL" id="RLT80018.1"/>
    </source>
</evidence>
<dbReference type="GO" id="GO:0046872">
    <property type="term" value="F:metal ion binding"/>
    <property type="evidence" value="ECO:0007669"/>
    <property type="project" value="UniProtKB-KW"/>
</dbReference>
<protein>
    <recommendedName>
        <fullName evidence="4">4Fe-4S ferredoxin-type domain-containing protein</fullName>
    </recommendedName>
</protein>
<name>A0A3L7Z3I0_9BACE</name>
<dbReference type="InterPro" id="IPR017896">
    <property type="entry name" value="4Fe4S_Fe-S-bd"/>
</dbReference>
<dbReference type="AlphaFoldDB" id="A0A3L7Z3I0"/>